<dbReference type="PRINTS" id="PR00926">
    <property type="entry name" value="MITOCARRIER"/>
</dbReference>
<dbReference type="SUPFAM" id="SSF103506">
    <property type="entry name" value="Mitochondrial carrier"/>
    <property type="match status" value="1"/>
</dbReference>
<accession>A0A9P6NI11</accession>
<dbReference type="EMBL" id="MU167305">
    <property type="protein sequence ID" value="KAG0144005.1"/>
    <property type="molecule type" value="Genomic_DNA"/>
</dbReference>
<evidence type="ECO:0000313" key="11">
    <source>
        <dbReference type="EMBL" id="KAG0144005.1"/>
    </source>
</evidence>
<comment type="subcellular location">
    <subcellularLocation>
        <location evidence="1">Mitochondrion membrane</location>
        <topology evidence="1">Multi-pass membrane protein</topology>
    </subcellularLocation>
</comment>
<evidence type="ECO:0000256" key="1">
    <source>
        <dbReference type="ARBA" id="ARBA00004225"/>
    </source>
</evidence>
<keyword evidence="3 10" id="KW-0813">Transport</keyword>
<protein>
    <submittedName>
        <fullName evidence="11">Uncharacterized protein</fullName>
    </submittedName>
</protein>
<keyword evidence="8 9" id="KW-0472">Membrane</keyword>
<dbReference type="InterPro" id="IPR050567">
    <property type="entry name" value="Mitochondrial_Carrier"/>
</dbReference>
<feature type="repeat" description="Solcar" evidence="9">
    <location>
        <begin position="13"/>
        <end position="101"/>
    </location>
</feature>
<evidence type="ECO:0000313" key="12">
    <source>
        <dbReference type="Proteomes" id="UP000886653"/>
    </source>
</evidence>
<evidence type="ECO:0000256" key="4">
    <source>
        <dbReference type="ARBA" id="ARBA00022692"/>
    </source>
</evidence>
<dbReference type="OrthoDB" id="2139348at2759"/>
<evidence type="ECO:0000256" key="5">
    <source>
        <dbReference type="ARBA" id="ARBA00022737"/>
    </source>
</evidence>
<reference evidence="11" key="1">
    <citation type="submission" date="2013-11" db="EMBL/GenBank/DDBJ databases">
        <title>Genome sequence of the fusiform rust pathogen reveals effectors for host alternation and coevolution with pine.</title>
        <authorList>
            <consortium name="DOE Joint Genome Institute"/>
            <person name="Smith K."/>
            <person name="Pendleton A."/>
            <person name="Kubisiak T."/>
            <person name="Anderson C."/>
            <person name="Salamov A."/>
            <person name="Aerts A."/>
            <person name="Riley R."/>
            <person name="Clum A."/>
            <person name="Lindquist E."/>
            <person name="Ence D."/>
            <person name="Campbell M."/>
            <person name="Kronenberg Z."/>
            <person name="Feau N."/>
            <person name="Dhillon B."/>
            <person name="Hamelin R."/>
            <person name="Burleigh J."/>
            <person name="Smith J."/>
            <person name="Yandell M."/>
            <person name="Nelson C."/>
            <person name="Grigoriev I."/>
            <person name="Davis J."/>
        </authorList>
    </citation>
    <scope>NUCLEOTIDE SEQUENCE</scope>
    <source>
        <strain evidence="11">G11</strain>
    </source>
</reference>
<evidence type="ECO:0000256" key="9">
    <source>
        <dbReference type="PROSITE-ProRule" id="PRU00282"/>
    </source>
</evidence>
<keyword evidence="6" id="KW-1133">Transmembrane helix</keyword>
<dbReference type="PANTHER" id="PTHR45624">
    <property type="entry name" value="MITOCHONDRIAL BASIC AMINO ACIDS TRANSPORTER-RELATED"/>
    <property type="match status" value="1"/>
</dbReference>
<comment type="caution">
    <text evidence="11">The sequence shown here is derived from an EMBL/GenBank/DDBJ whole genome shotgun (WGS) entry which is preliminary data.</text>
</comment>
<evidence type="ECO:0000256" key="10">
    <source>
        <dbReference type="RuleBase" id="RU000488"/>
    </source>
</evidence>
<dbReference type="Proteomes" id="UP000886653">
    <property type="component" value="Unassembled WGS sequence"/>
</dbReference>
<evidence type="ECO:0000256" key="3">
    <source>
        <dbReference type="ARBA" id="ARBA00022448"/>
    </source>
</evidence>
<keyword evidence="12" id="KW-1185">Reference proteome</keyword>
<keyword evidence="7" id="KW-0496">Mitochondrion</keyword>
<dbReference type="PROSITE" id="PS50920">
    <property type="entry name" value="SOLCAR"/>
    <property type="match status" value="3"/>
</dbReference>
<proteinExistence type="inferred from homology"/>
<evidence type="ECO:0000256" key="8">
    <source>
        <dbReference type="ARBA" id="ARBA00023136"/>
    </source>
</evidence>
<sequence>MEPLLPARPPPQKHPLKDIGYGSVAGICSKIFEHPFDLVKVRLQSQPLDQALRFRGPFDCFRKTTAQEGVRGLYRGVSMPVIGAMAENATLFLVYGQVQKLIRYLRMDSNHPTASSKLLPLPYVALSAACAGATASFILTPIELIKCRMQVQQIARTSSASNTNPVTPRALPGPISIFKSALADGGVRGLWLGQTGTLLRETGGSAVWFCTFEAISSAFIRQRQSKQSTFSKEITKADLSSLELMTSGAIAGIFYNVVFFPADSVKSAIQTEAELAPGRPQNGTTGRPKGFIEFGKAIVEARGWRGLYAGCGITCMRSGPSSALIFWIVSRLESRFD</sequence>
<dbReference type="GO" id="GO:0031966">
    <property type="term" value="C:mitochondrial membrane"/>
    <property type="evidence" value="ECO:0007669"/>
    <property type="project" value="UniProtKB-SubCell"/>
</dbReference>
<dbReference type="Pfam" id="PF00153">
    <property type="entry name" value="Mito_carr"/>
    <property type="match status" value="3"/>
</dbReference>
<feature type="repeat" description="Solcar" evidence="9">
    <location>
        <begin position="119"/>
        <end position="218"/>
    </location>
</feature>
<dbReference type="PANTHER" id="PTHR45624:SF31">
    <property type="entry name" value="MITOCHONDRIAL ORNITHINE TRANSPORTER 1"/>
    <property type="match status" value="1"/>
</dbReference>
<keyword evidence="4 9" id="KW-0812">Transmembrane</keyword>
<dbReference type="Gene3D" id="1.50.40.10">
    <property type="entry name" value="Mitochondrial carrier domain"/>
    <property type="match status" value="1"/>
</dbReference>
<evidence type="ECO:0000256" key="6">
    <source>
        <dbReference type="ARBA" id="ARBA00022989"/>
    </source>
</evidence>
<name>A0A9P6NI11_9BASI</name>
<evidence type="ECO:0000256" key="2">
    <source>
        <dbReference type="ARBA" id="ARBA00006375"/>
    </source>
</evidence>
<evidence type="ECO:0000256" key="7">
    <source>
        <dbReference type="ARBA" id="ARBA00023128"/>
    </source>
</evidence>
<feature type="repeat" description="Solcar" evidence="9">
    <location>
        <begin position="239"/>
        <end position="335"/>
    </location>
</feature>
<dbReference type="InterPro" id="IPR002067">
    <property type="entry name" value="MCP"/>
</dbReference>
<dbReference type="GO" id="GO:1990575">
    <property type="term" value="P:mitochondrial L-ornithine transmembrane transport"/>
    <property type="evidence" value="ECO:0007669"/>
    <property type="project" value="TreeGrafter"/>
</dbReference>
<gene>
    <name evidence="11" type="ORF">CROQUDRAFT_660544</name>
</gene>
<dbReference type="InterPro" id="IPR023395">
    <property type="entry name" value="MCP_dom_sf"/>
</dbReference>
<dbReference type="AlphaFoldDB" id="A0A9P6NI11"/>
<keyword evidence="5" id="KW-0677">Repeat</keyword>
<organism evidence="11 12">
    <name type="scientific">Cronartium quercuum f. sp. fusiforme G11</name>
    <dbReference type="NCBI Taxonomy" id="708437"/>
    <lineage>
        <taxon>Eukaryota</taxon>
        <taxon>Fungi</taxon>
        <taxon>Dikarya</taxon>
        <taxon>Basidiomycota</taxon>
        <taxon>Pucciniomycotina</taxon>
        <taxon>Pucciniomycetes</taxon>
        <taxon>Pucciniales</taxon>
        <taxon>Coleosporiaceae</taxon>
        <taxon>Cronartium</taxon>
    </lineage>
</organism>
<comment type="similarity">
    <text evidence="2 10">Belongs to the mitochondrial carrier (TC 2.A.29) family.</text>
</comment>
<dbReference type="GO" id="GO:0000064">
    <property type="term" value="F:L-ornithine transmembrane transporter activity"/>
    <property type="evidence" value="ECO:0007669"/>
    <property type="project" value="TreeGrafter"/>
</dbReference>
<dbReference type="InterPro" id="IPR018108">
    <property type="entry name" value="MCP_transmembrane"/>
</dbReference>